<dbReference type="OrthoDB" id="4951845at2759"/>
<keyword evidence="3" id="KW-1185">Reference proteome</keyword>
<proteinExistence type="predicted"/>
<organism evidence="2 3">
    <name type="scientific">Lentinus tigrinus ALCF2SS1-6</name>
    <dbReference type="NCBI Taxonomy" id="1328759"/>
    <lineage>
        <taxon>Eukaryota</taxon>
        <taxon>Fungi</taxon>
        <taxon>Dikarya</taxon>
        <taxon>Basidiomycota</taxon>
        <taxon>Agaricomycotina</taxon>
        <taxon>Agaricomycetes</taxon>
        <taxon>Polyporales</taxon>
        <taxon>Polyporaceae</taxon>
        <taxon>Lentinus</taxon>
    </lineage>
</organism>
<dbReference type="InterPro" id="IPR054416">
    <property type="entry name" value="GST_UstS-like_C"/>
</dbReference>
<dbReference type="SUPFAM" id="SSF52833">
    <property type="entry name" value="Thioredoxin-like"/>
    <property type="match status" value="1"/>
</dbReference>
<feature type="domain" description="GST N-terminal" evidence="1">
    <location>
        <begin position="13"/>
        <end position="104"/>
    </location>
</feature>
<dbReference type="Gene3D" id="3.40.30.10">
    <property type="entry name" value="Glutaredoxin"/>
    <property type="match status" value="1"/>
</dbReference>
<evidence type="ECO:0000259" key="1">
    <source>
        <dbReference type="PROSITE" id="PS50404"/>
    </source>
</evidence>
<dbReference type="Gene3D" id="1.20.1050.10">
    <property type="match status" value="1"/>
</dbReference>
<dbReference type="AlphaFoldDB" id="A0A5C2SU14"/>
<protein>
    <recommendedName>
        <fullName evidence="1">GST N-terminal domain-containing protein</fullName>
    </recommendedName>
</protein>
<dbReference type="Pfam" id="PF13409">
    <property type="entry name" value="GST_N_2"/>
    <property type="match status" value="1"/>
</dbReference>
<dbReference type="Pfam" id="PF22041">
    <property type="entry name" value="GST_C_7"/>
    <property type="match status" value="1"/>
</dbReference>
<dbReference type="InterPro" id="IPR036249">
    <property type="entry name" value="Thioredoxin-like_sf"/>
</dbReference>
<name>A0A5C2SU14_9APHY</name>
<gene>
    <name evidence="2" type="ORF">L227DRAFT_558932</name>
</gene>
<evidence type="ECO:0000313" key="3">
    <source>
        <dbReference type="Proteomes" id="UP000313359"/>
    </source>
</evidence>
<dbReference type="PROSITE" id="PS50404">
    <property type="entry name" value="GST_NTER"/>
    <property type="match status" value="1"/>
</dbReference>
<dbReference type="STRING" id="1328759.A0A5C2SU14"/>
<dbReference type="InterPro" id="IPR004045">
    <property type="entry name" value="Glutathione_S-Trfase_N"/>
</dbReference>
<sequence>MPEPIVFYDIPRKATVPSENAWSPNTWKTRYSLNIKGLAYKTVWIEYPDIEALYKKLGVEPVDIGPTGAPYCGLPLIYDPNTGAKVNDSASIARYLDKTYPDTPTLIPKETDALHAAFQRAFAAVLISGNGDFPSLMMPETQARLNPASQGYFRRTREEWFGTALEELAPHGSEKRRKHWEGVKNAFHEVAGWLQAGGQDNLVFLGNQRICYADVTVAAFLVWLRITFGEASEEWKDVLTWDGGRWAKFAEAFREYEHVDEGSSLVL</sequence>
<evidence type="ECO:0000313" key="2">
    <source>
        <dbReference type="EMBL" id="RPD66781.1"/>
    </source>
</evidence>
<dbReference type="EMBL" id="ML122250">
    <property type="protein sequence ID" value="RPD66781.1"/>
    <property type="molecule type" value="Genomic_DNA"/>
</dbReference>
<reference evidence="2" key="1">
    <citation type="journal article" date="2018" name="Genome Biol. Evol.">
        <title>Genomics and development of Lentinus tigrinus, a white-rot wood-decaying mushroom with dimorphic fruiting bodies.</title>
        <authorList>
            <person name="Wu B."/>
            <person name="Xu Z."/>
            <person name="Knudson A."/>
            <person name="Carlson A."/>
            <person name="Chen N."/>
            <person name="Kovaka S."/>
            <person name="LaButti K."/>
            <person name="Lipzen A."/>
            <person name="Pennachio C."/>
            <person name="Riley R."/>
            <person name="Schakwitz W."/>
            <person name="Umezawa K."/>
            <person name="Ohm R.A."/>
            <person name="Grigoriev I.V."/>
            <person name="Nagy L.G."/>
            <person name="Gibbons J."/>
            <person name="Hibbett D."/>
        </authorList>
    </citation>
    <scope>NUCLEOTIDE SEQUENCE [LARGE SCALE GENOMIC DNA]</scope>
    <source>
        <strain evidence="2">ALCF2SS1-6</strain>
    </source>
</reference>
<accession>A0A5C2SU14</accession>
<dbReference type="Proteomes" id="UP000313359">
    <property type="component" value="Unassembled WGS sequence"/>
</dbReference>